<dbReference type="Pfam" id="PF01979">
    <property type="entry name" value="Amidohydro_1"/>
    <property type="match status" value="1"/>
</dbReference>
<evidence type="ECO:0000259" key="2">
    <source>
        <dbReference type="Pfam" id="PF01979"/>
    </source>
</evidence>
<feature type="signal peptide" evidence="1">
    <location>
        <begin position="1"/>
        <end position="34"/>
    </location>
</feature>
<dbReference type="AlphaFoldDB" id="A0A923KU91"/>
<dbReference type="PANTHER" id="PTHR43135:SF3">
    <property type="entry name" value="ALPHA-D-RIBOSE 1-METHYLPHOSPHONATE 5-TRIPHOSPHATE DIPHOSPHATASE"/>
    <property type="match status" value="1"/>
</dbReference>
<dbReference type="RefSeq" id="WP_186916343.1">
    <property type="nucleotide sequence ID" value="NZ_JACOFZ010000003.1"/>
</dbReference>
<dbReference type="InterPro" id="IPR051781">
    <property type="entry name" value="Metallo-dep_Hydrolase"/>
</dbReference>
<dbReference type="InterPro" id="IPR032466">
    <property type="entry name" value="Metal_Hydrolase"/>
</dbReference>
<name>A0A923KU91_9BURK</name>
<reference evidence="3" key="1">
    <citation type="submission" date="2020-08" db="EMBL/GenBank/DDBJ databases">
        <title>Novel species isolated from subtropical streams in China.</title>
        <authorList>
            <person name="Lu H."/>
        </authorList>
    </citation>
    <scope>NUCLEOTIDE SEQUENCE</scope>
    <source>
        <strain evidence="3">LX22W</strain>
    </source>
</reference>
<dbReference type="Gene3D" id="3.20.20.140">
    <property type="entry name" value="Metal-dependent hydrolases"/>
    <property type="match status" value="1"/>
</dbReference>
<evidence type="ECO:0000256" key="1">
    <source>
        <dbReference type="SAM" id="SignalP"/>
    </source>
</evidence>
<comment type="caution">
    <text evidence="3">The sequence shown here is derived from an EMBL/GenBank/DDBJ whole genome shotgun (WGS) entry which is preliminary data.</text>
</comment>
<dbReference type="InterPro" id="IPR006680">
    <property type="entry name" value="Amidohydro-rel"/>
</dbReference>
<organism evidence="3 4">
    <name type="scientific">Undibacterium nitidum</name>
    <dbReference type="NCBI Taxonomy" id="2762298"/>
    <lineage>
        <taxon>Bacteria</taxon>
        <taxon>Pseudomonadati</taxon>
        <taxon>Pseudomonadota</taxon>
        <taxon>Betaproteobacteria</taxon>
        <taxon>Burkholderiales</taxon>
        <taxon>Oxalobacteraceae</taxon>
        <taxon>Undibacterium</taxon>
    </lineage>
</organism>
<evidence type="ECO:0000313" key="3">
    <source>
        <dbReference type="EMBL" id="MBC3882002.1"/>
    </source>
</evidence>
<feature type="domain" description="Amidohydrolase-related" evidence="2">
    <location>
        <begin position="93"/>
        <end position="502"/>
    </location>
</feature>
<keyword evidence="1" id="KW-0732">Signal</keyword>
<dbReference type="EMBL" id="JACOFZ010000003">
    <property type="protein sequence ID" value="MBC3882002.1"/>
    <property type="molecule type" value="Genomic_DNA"/>
</dbReference>
<gene>
    <name evidence="3" type="ORF">H8K36_11485</name>
</gene>
<dbReference type="SUPFAM" id="SSF51556">
    <property type="entry name" value="Metallo-dependent hydrolases"/>
    <property type="match status" value="1"/>
</dbReference>
<dbReference type="GO" id="GO:0016810">
    <property type="term" value="F:hydrolase activity, acting on carbon-nitrogen (but not peptide) bonds"/>
    <property type="evidence" value="ECO:0007669"/>
    <property type="project" value="InterPro"/>
</dbReference>
<proteinExistence type="predicted"/>
<dbReference type="PANTHER" id="PTHR43135">
    <property type="entry name" value="ALPHA-D-RIBOSE 1-METHYLPHOSPHONATE 5-TRIPHOSPHATE DIPHOSPHATASE"/>
    <property type="match status" value="1"/>
</dbReference>
<evidence type="ECO:0000313" key="4">
    <source>
        <dbReference type="Proteomes" id="UP000627446"/>
    </source>
</evidence>
<keyword evidence="4" id="KW-1185">Reference proteome</keyword>
<accession>A0A923KU91</accession>
<feature type="chain" id="PRO_5037702366" evidence="1">
    <location>
        <begin position="35"/>
        <end position="522"/>
    </location>
</feature>
<dbReference type="Proteomes" id="UP000627446">
    <property type="component" value="Unassembled WGS sequence"/>
</dbReference>
<sequence>MSFFFTGKFQRLLNAPFGSLLIGIAALSSHVVQAQTMSTDRTLIQNVHLIGTEKPASGLFDVLLENGKIVGIQSATNKSKPQAGRKIDGKRQYLIPGLIDAHVHLDGVPGYISEDNPSTADTAMVLEARNQMPRSYAYFGFTTVLDLTGDADFIAKWNQEAIAPRAFFCAPVTIPNGYPASWMDKDLQFQVPAAKMMLFDQAQPNVYPSNFVVEQHSPAAVVQAAKQAGASCIKVFYETGFGPKKNLPVPSIELIRAVVKEAHQSNLPVYLHGNSQSAYEFALQSGVDTLVHGLWHETKNVDATVNQTRLKQMAQEIKHAGISVQPTMQVLYGEQEETNPAFFQHPYVADAIPASLMQWYQSEKGQWMKNILTEEVATVAMPPAAMYQAISKMYQKPLTTVRQMMAHLHREGARLQFGSDTPSGPFYTQFPGMNGRWEMDRWLEAGMNLSELFQAMTIENARALGLQEHIGSIAVGKQADLLLLEKNPLEDIKAYDQIRWVILRGVAVERTKLSARQPKILP</sequence>
<protein>
    <submittedName>
        <fullName evidence="3">Amidohydrolase family protein</fullName>
    </submittedName>
</protein>
<dbReference type="SUPFAM" id="SSF51338">
    <property type="entry name" value="Composite domain of metallo-dependent hydrolases"/>
    <property type="match status" value="1"/>
</dbReference>
<dbReference type="InterPro" id="IPR011059">
    <property type="entry name" value="Metal-dep_hydrolase_composite"/>
</dbReference>
<dbReference type="Gene3D" id="2.30.40.10">
    <property type="entry name" value="Urease, subunit C, domain 1"/>
    <property type="match status" value="1"/>
</dbReference>